<sequence>MDTLKSLMSTVADTITRQVAEQVKKAMDMAGSAQSVPGNPPSAGMQALHSPHGTWQRGSVERSTSPRAAAGAQRRSPLPDPHMEKLQSQQLPPLPMRHTLGGPHGLKSTNRLLGLRTPPPRDEECSTEVVATIMGGYAEELTQMAWKAQLRSAQQVLAVE</sequence>
<organism evidence="2 3">
    <name type="scientific">Carnegiea gigantea</name>
    <dbReference type="NCBI Taxonomy" id="171969"/>
    <lineage>
        <taxon>Eukaryota</taxon>
        <taxon>Viridiplantae</taxon>
        <taxon>Streptophyta</taxon>
        <taxon>Embryophyta</taxon>
        <taxon>Tracheophyta</taxon>
        <taxon>Spermatophyta</taxon>
        <taxon>Magnoliopsida</taxon>
        <taxon>eudicotyledons</taxon>
        <taxon>Gunneridae</taxon>
        <taxon>Pentapetalae</taxon>
        <taxon>Caryophyllales</taxon>
        <taxon>Cactineae</taxon>
        <taxon>Cactaceae</taxon>
        <taxon>Cactoideae</taxon>
        <taxon>Echinocereeae</taxon>
        <taxon>Carnegiea</taxon>
    </lineage>
</organism>
<accession>A0A9Q1K5Z3</accession>
<dbReference type="EMBL" id="JAKOGI010000319">
    <property type="protein sequence ID" value="KAJ8437035.1"/>
    <property type="molecule type" value="Genomic_DNA"/>
</dbReference>
<dbReference type="AlphaFoldDB" id="A0A9Q1K5Z3"/>
<keyword evidence="3" id="KW-1185">Reference proteome</keyword>
<evidence type="ECO:0000313" key="3">
    <source>
        <dbReference type="Proteomes" id="UP001153076"/>
    </source>
</evidence>
<gene>
    <name evidence="2" type="ORF">Cgig2_025882</name>
</gene>
<feature type="region of interest" description="Disordered" evidence="1">
    <location>
        <begin position="29"/>
        <end position="124"/>
    </location>
</feature>
<evidence type="ECO:0000256" key="1">
    <source>
        <dbReference type="SAM" id="MobiDB-lite"/>
    </source>
</evidence>
<protein>
    <submittedName>
        <fullName evidence="2">Uncharacterized protein</fullName>
    </submittedName>
</protein>
<dbReference type="Proteomes" id="UP001153076">
    <property type="component" value="Unassembled WGS sequence"/>
</dbReference>
<evidence type="ECO:0000313" key="2">
    <source>
        <dbReference type="EMBL" id="KAJ8437035.1"/>
    </source>
</evidence>
<reference evidence="2" key="1">
    <citation type="submission" date="2022-04" db="EMBL/GenBank/DDBJ databases">
        <title>Carnegiea gigantea Genome sequencing and assembly v2.</title>
        <authorList>
            <person name="Copetti D."/>
            <person name="Sanderson M.J."/>
            <person name="Burquez A."/>
            <person name="Wojciechowski M.F."/>
        </authorList>
    </citation>
    <scope>NUCLEOTIDE SEQUENCE</scope>
    <source>
        <strain evidence="2">SGP5-SGP5p</strain>
        <tissue evidence="2">Aerial part</tissue>
    </source>
</reference>
<proteinExistence type="predicted"/>
<name>A0A9Q1K5Z3_9CARY</name>
<dbReference type="OrthoDB" id="1752268at2759"/>
<comment type="caution">
    <text evidence="2">The sequence shown here is derived from an EMBL/GenBank/DDBJ whole genome shotgun (WGS) entry which is preliminary data.</text>
</comment>